<dbReference type="AlphaFoldDB" id="A0A645HXH1"/>
<proteinExistence type="predicted"/>
<organism evidence="1">
    <name type="scientific">bioreactor metagenome</name>
    <dbReference type="NCBI Taxonomy" id="1076179"/>
    <lineage>
        <taxon>unclassified sequences</taxon>
        <taxon>metagenomes</taxon>
        <taxon>ecological metagenomes</taxon>
    </lineage>
</organism>
<name>A0A645HXH1_9ZZZZ</name>
<comment type="caution">
    <text evidence="1">The sequence shown here is derived from an EMBL/GenBank/DDBJ whole genome shotgun (WGS) entry which is preliminary data.</text>
</comment>
<reference evidence="1" key="1">
    <citation type="submission" date="2019-08" db="EMBL/GenBank/DDBJ databases">
        <authorList>
            <person name="Kucharzyk K."/>
            <person name="Murdoch R.W."/>
            <person name="Higgins S."/>
            <person name="Loffler F."/>
        </authorList>
    </citation>
    <scope>NUCLEOTIDE SEQUENCE</scope>
</reference>
<evidence type="ECO:0000313" key="1">
    <source>
        <dbReference type="EMBL" id="MPN43580.1"/>
    </source>
</evidence>
<gene>
    <name evidence="1" type="ORF">SDC9_191140</name>
</gene>
<dbReference type="EMBL" id="VSSQ01102066">
    <property type="protein sequence ID" value="MPN43580.1"/>
    <property type="molecule type" value="Genomic_DNA"/>
</dbReference>
<accession>A0A645HXH1</accession>
<protein>
    <submittedName>
        <fullName evidence="1">Uncharacterized protein</fullName>
    </submittedName>
</protein>
<sequence length="42" mass="4708">MTGVTQEYDLESTIRVGLRLMPDTKEIVLLTDSSPQGERQEA</sequence>